<evidence type="ECO:0000256" key="7">
    <source>
        <dbReference type="ARBA" id="ARBA00033408"/>
    </source>
</evidence>
<evidence type="ECO:0000259" key="8">
    <source>
        <dbReference type="Pfam" id="PF13476"/>
    </source>
</evidence>
<evidence type="ECO:0000256" key="1">
    <source>
        <dbReference type="ARBA" id="ARBA00009441"/>
    </source>
</evidence>
<dbReference type="GO" id="GO:0005524">
    <property type="term" value="F:ATP binding"/>
    <property type="evidence" value="ECO:0007669"/>
    <property type="project" value="UniProtKB-KW"/>
</dbReference>
<dbReference type="EMBL" id="UINC01101680">
    <property type="protein sequence ID" value="SVC62682.1"/>
    <property type="molecule type" value="Genomic_DNA"/>
</dbReference>
<dbReference type="InterPro" id="IPR004604">
    <property type="entry name" value="DNA_recomb/repair_RecN"/>
</dbReference>
<dbReference type="InterPro" id="IPR038729">
    <property type="entry name" value="Rad50/SbcC_AAA"/>
</dbReference>
<dbReference type="PANTHER" id="PTHR11059">
    <property type="entry name" value="DNA REPAIR PROTEIN RECN"/>
    <property type="match status" value="1"/>
</dbReference>
<dbReference type="InterPro" id="IPR027417">
    <property type="entry name" value="P-loop_NTPase"/>
</dbReference>
<dbReference type="PANTHER" id="PTHR11059:SF0">
    <property type="entry name" value="DNA REPAIR PROTEIN RECN"/>
    <property type="match status" value="1"/>
</dbReference>
<dbReference type="GO" id="GO:0016887">
    <property type="term" value="F:ATP hydrolysis activity"/>
    <property type="evidence" value="ECO:0007669"/>
    <property type="project" value="InterPro"/>
</dbReference>
<dbReference type="Pfam" id="PF13476">
    <property type="entry name" value="AAA_23"/>
    <property type="match status" value="1"/>
</dbReference>
<evidence type="ECO:0000256" key="3">
    <source>
        <dbReference type="ARBA" id="ARBA00022741"/>
    </source>
</evidence>
<dbReference type="Gene3D" id="3.40.50.300">
    <property type="entry name" value="P-loop containing nucleotide triphosphate hydrolases"/>
    <property type="match status" value="1"/>
</dbReference>
<feature type="domain" description="Rad50/SbcC-type AAA" evidence="8">
    <location>
        <begin position="4"/>
        <end position="259"/>
    </location>
</feature>
<evidence type="ECO:0000313" key="9">
    <source>
        <dbReference type="EMBL" id="SVC62682.1"/>
    </source>
</evidence>
<dbReference type="FunFam" id="3.40.50.300:FF:000319">
    <property type="entry name" value="DNA repair protein RecN"/>
    <property type="match status" value="1"/>
</dbReference>
<dbReference type="GO" id="GO:0006310">
    <property type="term" value="P:DNA recombination"/>
    <property type="evidence" value="ECO:0007669"/>
    <property type="project" value="InterPro"/>
</dbReference>
<keyword evidence="6" id="KW-0234">DNA repair</keyword>
<evidence type="ECO:0000256" key="4">
    <source>
        <dbReference type="ARBA" id="ARBA00022763"/>
    </source>
</evidence>
<name>A0A382NSH9_9ZZZZ</name>
<evidence type="ECO:0000256" key="2">
    <source>
        <dbReference type="ARBA" id="ARBA00021315"/>
    </source>
</evidence>
<proteinExistence type="inferred from homology"/>
<dbReference type="AlphaFoldDB" id="A0A382NSH9"/>
<dbReference type="GO" id="GO:0043590">
    <property type="term" value="C:bacterial nucleoid"/>
    <property type="evidence" value="ECO:0007669"/>
    <property type="project" value="TreeGrafter"/>
</dbReference>
<keyword evidence="4" id="KW-0227">DNA damage</keyword>
<keyword evidence="3" id="KW-0547">Nucleotide-binding</keyword>
<reference evidence="9" key="1">
    <citation type="submission" date="2018-05" db="EMBL/GenBank/DDBJ databases">
        <authorList>
            <person name="Lanie J.A."/>
            <person name="Ng W.-L."/>
            <person name="Kazmierczak K.M."/>
            <person name="Andrzejewski T.M."/>
            <person name="Davidsen T.M."/>
            <person name="Wayne K.J."/>
            <person name="Tettelin H."/>
            <person name="Glass J.I."/>
            <person name="Rusch D."/>
            <person name="Podicherti R."/>
            <person name="Tsui H.-C.T."/>
            <person name="Winkler M.E."/>
        </authorList>
    </citation>
    <scope>NUCLEOTIDE SEQUENCE</scope>
</reference>
<keyword evidence="5" id="KW-0067">ATP-binding</keyword>
<sequence>MLESLRIRNLALVTDLTLELGPGYNAISGETGAGKSILIGALNLVLGERADRTLIRAEADQCTVEATFDVTKLDAPLAEFLEEHGLEPCEEGQLLLKRTFTAAGSNRQFVNGSATTLAMLKQIGEWLVDVHGAHDHQSLLHPARQLAILDAFGNLQEPRAAFTALLQRRTEIEQEKSDLVVDEATYAQQLDLLRFQVKEITDAALDPAEEKTLEADYQRSSNAARLLELCQGALQLVSENEGSLLDRSGDLGRVLADLQKVDESAASLVELHEEARANLQELQSELTAYA</sequence>
<gene>
    <name evidence="9" type="ORF">METZ01_LOCUS315536</name>
</gene>
<accession>A0A382NSH9</accession>
<dbReference type="CDD" id="cd03241">
    <property type="entry name" value="ABC_RecN"/>
    <property type="match status" value="1"/>
</dbReference>
<dbReference type="GO" id="GO:0009432">
    <property type="term" value="P:SOS response"/>
    <property type="evidence" value="ECO:0007669"/>
    <property type="project" value="TreeGrafter"/>
</dbReference>
<dbReference type="GO" id="GO:0006302">
    <property type="term" value="P:double-strand break repair"/>
    <property type="evidence" value="ECO:0007669"/>
    <property type="project" value="InterPro"/>
</dbReference>
<organism evidence="9">
    <name type="scientific">marine metagenome</name>
    <dbReference type="NCBI Taxonomy" id="408172"/>
    <lineage>
        <taxon>unclassified sequences</taxon>
        <taxon>metagenomes</taxon>
        <taxon>ecological metagenomes</taxon>
    </lineage>
</organism>
<dbReference type="SUPFAM" id="SSF52540">
    <property type="entry name" value="P-loop containing nucleoside triphosphate hydrolases"/>
    <property type="match status" value="1"/>
</dbReference>
<protein>
    <recommendedName>
        <fullName evidence="2">DNA repair protein RecN</fullName>
    </recommendedName>
    <alternativeName>
        <fullName evidence="7">Recombination protein N</fullName>
    </alternativeName>
</protein>
<evidence type="ECO:0000256" key="5">
    <source>
        <dbReference type="ARBA" id="ARBA00022840"/>
    </source>
</evidence>
<comment type="similarity">
    <text evidence="1">Belongs to the RecN family.</text>
</comment>
<feature type="non-terminal residue" evidence="9">
    <location>
        <position position="290"/>
    </location>
</feature>
<evidence type="ECO:0000256" key="6">
    <source>
        <dbReference type="ARBA" id="ARBA00023204"/>
    </source>
</evidence>